<protein>
    <recommendedName>
        <fullName evidence="3">DNA modification methylase</fullName>
    </recommendedName>
</protein>
<dbReference type="RefSeq" id="WP_208739445.1">
    <property type="nucleotide sequence ID" value="NZ_CP024915.1"/>
</dbReference>
<proteinExistence type="predicted"/>
<gene>
    <name evidence="1" type="ORF">CVO76_12255</name>
</gene>
<accession>A0A2L0UGE7</accession>
<evidence type="ECO:0008006" key="3">
    <source>
        <dbReference type="Google" id="ProtNLM"/>
    </source>
</evidence>
<dbReference type="AlphaFoldDB" id="A0A2L0UGE7"/>
<organism evidence="1 2">
    <name type="scientific">Arthrobacter agilis</name>
    <dbReference type="NCBI Taxonomy" id="37921"/>
    <lineage>
        <taxon>Bacteria</taxon>
        <taxon>Bacillati</taxon>
        <taxon>Actinomycetota</taxon>
        <taxon>Actinomycetes</taxon>
        <taxon>Micrococcales</taxon>
        <taxon>Micrococcaceae</taxon>
        <taxon>Arthrobacter</taxon>
    </lineage>
</organism>
<evidence type="ECO:0000313" key="1">
    <source>
        <dbReference type="EMBL" id="AUZ88320.1"/>
    </source>
</evidence>
<sequence length="160" mass="16738">MTLSSGTQLHNARAAWRHRTVIVASFGAGLVLITGCATGGEDNWNSTAVGDDKSVGELDLRSVLLVTDEKNAPARILGTFENNGDQDIDVVISDNDEDVTVTVPAQGSVGLDTEETLLQTAGDTPGARTSLTATTDAGDVELLVPVVDGTLDPYKPYLPE</sequence>
<dbReference type="Proteomes" id="UP000239187">
    <property type="component" value="Chromosome"/>
</dbReference>
<evidence type="ECO:0000313" key="2">
    <source>
        <dbReference type="Proteomes" id="UP000239187"/>
    </source>
</evidence>
<reference evidence="1 2" key="1">
    <citation type="submission" date="2017-11" db="EMBL/GenBank/DDBJ databases">
        <title>Draft genome of Arthrobacter agilis strain UMCV2, a plant growth-promoting rhizobacterium and biocontrol capacity of phytopathogenic fungi.</title>
        <authorList>
            <person name="Martinez-Camara R."/>
            <person name="Santoyo G."/>
            <person name="Moreno-Hagelsieb G."/>
            <person name="Valencia-Cantero E."/>
        </authorList>
    </citation>
    <scope>NUCLEOTIDE SEQUENCE [LARGE SCALE GENOMIC DNA]</scope>
    <source>
        <strain evidence="1 2">UMCV2</strain>
    </source>
</reference>
<name>A0A2L0UGE7_9MICC</name>
<dbReference type="EMBL" id="CP024915">
    <property type="protein sequence ID" value="AUZ88320.1"/>
    <property type="molecule type" value="Genomic_DNA"/>
</dbReference>